<evidence type="ECO:0000313" key="3">
    <source>
        <dbReference type="EMBL" id="PTB53957.1"/>
    </source>
</evidence>
<dbReference type="AlphaFoldDB" id="A0A2T4AA58"/>
<gene>
    <name evidence="3" type="ORF">M431DRAFT_447999</name>
</gene>
<evidence type="ECO:0000259" key="2">
    <source>
        <dbReference type="PROSITE" id="PS50048"/>
    </source>
</evidence>
<keyword evidence="1" id="KW-0539">Nucleus</keyword>
<dbReference type="RefSeq" id="XP_024773634.1">
    <property type="nucleotide sequence ID" value="XM_024915244.1"/>
</dbReference>
<dbReference type="GO" id="GO:0045944">
    <property type="term" value="P:positive regulation of transcription by RNA polymerase II"/>
    <property type="evidence" value="ECO:0007669"/>
    <property type="project" value="TreeGrafter"/>
</dbReference>
<dbReference type="GO" id="GO:0000976">
    <property type="term" value="F:transcription cis-regulatory region binding"/>
    <property type="evidence" value="ECO:0007669"/>
    <property type="project" value="TreeGrafter"/>
</dbReference>
<sequence length="592" mass="65725">MLPNRSITGVKKRARTGCLSCRRRRRKCDEQKPRCSSCDTRGISCQYPDGLIFIPAPTSRYQGLRDPDFNQVAQTYDTIEFVENATFQIADAHTAGILPEPASVTAETPRPPFAPETVTPQRIDIQEEHCEAIEDSVALEDPDEEPRSEFIPSSNVNNASTVTVVSDSSPAVTPAARVNPTSPRKLSLEKASAYDFPTNFGLPPGDQEIALLRHFRDNLCPCLDIGGSKSAAGLDIMVLANSSKPLMSSILWLASEHYASISLQSEIDLTPEAVTYRQHATEGLELEPDDTTVKHIGHGLLTLKELLGSKPRQWTGILARSNIYDTTITFVPPEETIDSLFWALLKFDLAASIIGKQSPKISICTLRDTASRLTFRPGARYDCQASLLRLGECLHIVYGTDDSLSSVSNGSNRQESPTSETQLTNFWSQWTSLWRECQDWHKHRALEVQPLLVVDSIEMSSINTPDDPSFPMLLFTEPLALVVNITYYITSLLLLSRRPRLSRLWAHSSLVTSMAWHAQSIAGALTSNQYPESWDPVVFAGVLMAGKAMTHESQQMSLLKQLHKMINAVGLNLRSEVQELQSSWTISHHDSH</sequence>
<dbReference type="SMART" id="SM00066">
    <property type="entry name" value="GAL4"/>
    <property type="match status" value="1"/>
</dbReference>
<organism evidence="3 4">
    <name type="scientific">Trichoderma harzianum CBS 226.95</name>
    <dbReference type="NCBI Taxonomy" id="983964"/>
    <lineage>
        <taxon>Eukaryota</taxon>
        <taxon>Fungi</taxon>
        <taxon>Dikarya</taxon>
        <taxon>Ascomycota</taxon>
        <taxon>Pezizomycotina</taxon>
        <taxon>Sordariomycetes</taxon>
        <taxon>Hypocreomycetidae</taxon>
        <taxon>Hypocreales</taxon>
        <taxon>Hypocreaceae</taxon>
        <taxon>Trichoderma</taxon>
    </lineage>
</organism>
<dbReference type="Proteomes" id="UP000241690">
    <property type="component" value="Unassembled WGS sequence"/>
</dbReference>
<accession>A0A2T4AA58</accession>
<protein>
    <recommendedName>
        <fullName evidence="2">Zn(2)-C6 fungal-type domain-containing protein</fullName>
    </recommendedName>
</protein>
<evidence type="ECO:0000256" key="1">
    <source>
        <dbReference type="ARBA" id="ARBA00023242"/>
    </source>
</evidence>
<dbReference type="SUPFAM" id="SSF57701">
    <property type="entry name" value="Zn2/Cys6 DNA-binding domain"/>
    <property type="match status" value="1"/>
</dbReference>
<dbReference type="GO" id="GO:0000981">
    <property type="term" value="F:DNA-binding transcription factor activity, RNA polymerase II-specific"/>
    <property type="evidence" value="ECO:0007669"/>
    <property type="project" value="InterPro"/>
</dbReference>
<dbReference type="PANTHER" id="PTHR37534">
    <property type="entry name" value="TRANSCRIPTIONAL ACTIVATOR PROTEIN UGA3"/>
    <property type="match status" value="1"/>
</dbReference>
<name>A0A2T4AA58_TRIHA</name>
<dbReference type="PANTHER" id="PTHR37534:SF4">
    <property type="entry name" value="ZN(II)2CYS6 TRANSCRIPTION FACTOR (EUROFUNG)"/>
    <property type="match status" value="1"/>
</dbReference>
<dbReference type="InterPro" id="IPR001138">
    <property type="entry name" value="Zn2Cys6_DnaBD"/>
</dbReference>
<dbReference type="EMBL" id="KZ679681">
    <property type="protein sequence ID" value="PTB53957.1"/>
    <property type="molecule type" value="Genomic_DNA"/>
</dbReference>
<dbReference type="Pfam" id="PF00172">
    <property type="entry name" value="Zn_clus"/>
    <property type="match status" value="1"/>
</dbReference>
<dbReference type="InterPro" id="IPR036864">
    <property type="entry name" value="Zn2-C6_fun-type_DNA-bd_sf"/>
</dbReference>
<dbReference type="CDD" id="cd00067">
    <property type="entry name" value="GAL4"/>
    <property type="match status" value="1"/>
</dbReference>
<dbReference type="GO" id="GO:0008270">
    <property type="term" value="F:zinc ion binding"/>
    <property type="evidence" value="ECO:0007669"/>
    <property type="project" value="InterPro"/>
</dbReference>
<evidence type="ECO:0000313" key="4">
    <source>
        <dbReference type="Proteomes" id="UP000241690"/>
    </source>
</evidence>
<dbReference type="GeneID" id="36623811"/>
<keyword evidence="4" id="KW-1185">Reference proteome</keyword>
<reference evidence="3 4" key="1">
    <citation type="submission" date="2016-07" db="EMBL/GenBank/DDBJ databases">
        <title>Multiple horizontal gene transfer events from other fungi enriched the ability of initially mycotrophic Trichoderma (Ascomycota) to feed on dead plant biomass.</title>
        <authorList>
            <consortium name="DOE Joint Genome Institute"/>
            <person name="Aerts A."/>
            <person name="Atanasova L."/>
            <person name="Chenthamara K."/>
            <person name="Zhang J."/>
            <person name="Grujic M."/>
            <person name="Henrissat B."/>
            <person name="Kuo A."/>
            <person name="Salamov A."/>
            <person name="Lipzen A."/>
            <person name="Labutti K."/>
            <person name="Barry K."/>
            <person name="Miao Y."/>
            <person name="Rahimi M.J."/>
            <person name="Shen Q."/>
            <person name="Grigoriev I.V."/>
            <person name="Kubicek C.P."/>
            <person name="Druzhinina I.S."/>
        </authorList>
    </citation>
    <scope>NUCLEOTIDE SEQUENCE [LARGE SCALE GENOMIC DNA]</scope>
    <source>
        <strain evidence="3 4">CBS 226.95</strain>
    </source>
</reference>
<dbReference type="PROSITE" id="PS50048">
    <property type="entry name" value="ZN2_CY6_FUNGAL_2"/>
    <property type="match status" value="1"/>
</dbReference>
<dbReference type="GO" id="GO:0005634">
    <property type="term" value="C:nucleus"/>
    <property type="evidence" value="ECO:0007669"/>
    <property type="project" value="TreeGrafter"/>
</dbReference>
<dbReference type="Gene3D" id="4.10.240.10">
    <property type="entry name" value="Zn(2)-C6 fungal-type DNA-binding domain"/>
    <property type="match status" value="1"/>
</dbReference>
<feature type="domain" description="Zn(2)-C6 fungal-type" evidence="2">
    <location>
        <begin position="17"/>
        <end position="47"/>
    </location>
</feature>
<proteinExistence type="predicted"/>
<dbReference type="PROSITE" id="PS00463">
    <property type="entry name" value="ZN2_CY6_FUNGAL_1"/>
    <property type="match status" value="1"/>
</dbReference>